<evidence type="ECO:0000313" key="3">
    <source>
        <dbReference type="Proteomes" id="UP001142055"/>
    </source>
</evidence>
<reference evidence="2" key="1">
    <citation type="submission" date="2022-12" db="EMBL/GenBank/DDBJ databases">
        <title>Genome assemblies of Blomia tropicalis.</title>
        <authorList>
            <person name="Cui Y."/>
        </authorList>
    </citation>
    <scope>NUCLEOTIDE SEQUENCE</scope>
    <source>
        <tissue evidence="2">Adult mites</tissue>
    </source>
</reference>
<evidence type="ECO:0000259" key="1">
    <source>
        <dbReference type="PROSITE" id="PS51029"/>
    </source>
</evidence>
<dbReference type="PANTHER" id="PTHR21505">
    <property type="entry name" value="MADF DOMAIN-CONTAINING PROTEIN-RELATED"/>
    <property type="match status" value="1"/>
</dbReference>
<keyword evidence="3" id="KW-1185">Reference proteome</keyword>
<dbReference type="InterPro" id="IPR006578">
    <property type="entry name" value="MADF-dom"/>
</dbReference>
<evidence type="ECO:0000313" key="2">
    <source>
        <dbReference type="EMBL" id="KAJ6215378.1"/>
    </source>
</evidence>
<dbReference type="Pfam" id="PF10545">
    <property type="entry name" value="MADF_DNA_bdg"/>
    <property type="match status" value="1"/>
</dbReference>
<organism evidence="2 3">
    <name type="scientific">Blomia tropicalis</name>
    <name type="common">Mite</name>
    <dbReference type="NCBI Taxonomy" id="40697"/>
    <lineage>
        <taxon>Eukaryota</taxon>
        <taxon>Metazoa</taxon>
        <taxon>Ecdysozoa</taxon>
        <taxon>Arthropoda</taxon>
        <taxon>Chelicerata</taxon>
        <taxon>Arachnida</taxon>
        <taxon>Acari</taxon>
        <taxon>Acariformes</taxon>
        <taxon>Sarcoptiformes</taxon>
        <taxon>Astigmata</taxon>
        <taxon>Glycyphagoidea</taxon>
        <taxon>Echimyopodidae</taxon>
        <taxon>Blomia</taxon>
    </lineage>
</organism>
<comment type="caution">
    <text evidence="2">The sequence shown here is derived from an EMBL/GenBank/DDBJ whole genome shotgun (WGS) entry which is preliminary data.</text>
</comment>
<dbReference type="Proteomes" id="UP001142055">
    <property type="component" value="Chromosome 4"/>
</dbReference>
<dbReference type="PROSITE" id="PS51029">
    <property type="entry name" value="MADF"/>
    <property type="match status" value="1"/>
</dbReference>
<gene>
    <name evidence="2" type="ORF">RDWZM_009878</name>
</gene>
<dbReference type="EMBL" id="JAPWDV010000004">
    <property type="protein sequence ID" value="KAJ6215378.1"/>
    <property type="molecule type" value="Genomic_DNA"/>
</dbReference>
<dbReference type="OMA" id="LMETICA"/>
<proteinExistence type="predicted"/>
<sequence length="215" mass="24805">MDTDVVKIIEWYSENELLWNQRHANYPNKHLRNECFSKILNEFSLSGNSQWTEKTIKAKIRSLRTQFANEVKKEKKSLKSGSSADDIYKSKWKYFDSLSFLQDVVISDPTISNLSTYSNDETEILSIDGDSFEFDETPKPNKKKRGDDNYAFIEKESEVICQVLKSISQDQPPPQDGLTLWCMSLVDTLKLIKDPITLETTKIGIQQLILNNIPK</sequence>
<accession>A0A9Q0RH72</accession>
<dbReference type="SMART" id="SM00595">
    <property type="entry name" value="MADF"/>
    <property type="match status" value="1"/>
</dbReference>
<feature type="domain" description="MADF" evidence="1">
    <location>
        <begin position="7"/>
        <end position="106"/>
    </location>
</feature>
<dbReference type="PANTHER" id="PTHR21505:SF12">
    <property type="entry name" value="MADF DOMAIN-CONTAINING PROTEIN-RELATED"/>
    <property type="match status" value="1"/>
</dbReference>
<protein>
    <recommendedName>
        <fullName evidence="1">MADF domain-containing protein</fullName>
    </recommendedName>
</protein>
<dbReference type="AlphaFoldDB" id="A0A9Q0RH72"/>
<name>A0A9Q0RH72_BLOTA</name>